<proteinExistence type="predicted"/>
<gene>
    <name evidence="1" type="ORF">QFC19_006186</name>
</gene>
<name>A0ACC2VI45_9TREE</name>
<sequence length="856" mass="92858">MAANDEDMETSLLRRKHRPDNLVYFTITDMTYEPLVPLEQDFASSVSSKTRGGELGCWVDMDKTRMISVGVQRGAGYVGTKAWWGIDEPFRPFSNTAYKTIRNGVQAALASSSFSSQFALVVPILLTGARGSGKTSLASYVAQELGVHLIDVDGYSLLADSDVKTQGAFQAALEKATECAPSIFLLRHLEAVGRKDNSPGSRKDVSILSSVVDKLRDAAVASGFPTIFIATTSEPDDVSSELLTVFKQQVQIKAPSESERLDILTQAVGCSALSPDVDLKYLAAQTAALQAIDLANLVDQARYLAVSQCAAASDDLSLLGRLGVTISMHDFDQALRDARTSLADSIGAPKIPNVSWADVGGLSEVKADILDTIQLPLERPELFASGLKKRSGILLYGPPGTGKTLLAKAVATSCSLNFFSVKGPELLNMYIGESEANVRRVFQRARDAQPCVIFMDELDSVAPKRGNQGDSGGVMDRIVSQLLAELDGMSDGSGGAGVFVMAATNRPDLLDPALLRPGRFDRMLYLSVSQDHDTQCKIMEALTRKFKLHPSLNLRDIAEQCPFNYTGADFYALCSDAMLKAMSRTAAEVDRKIGMPRLLQSAMFLQANVERTSTDILNAQPPPHKHPYPLTPRYYLSEMASPAELEVVVQAEDFEAALEDLVPSVSAEEMAHYAQVQKQFSKVTMNSKQGIENGAPVSANAQQSQSNGKGKGTGKGKGKAKMTDGVILDGIIVNVFKDVYEVCPPGKVEYQQQLYIIDDEHVAVENGPRRRQCMYVGAGIAEAHPQTSRPVEDGHMIHRLQNWRTASLVLKDLASSSTLEQGTDAKLVARSLAFVFSTMHDTGITTTDKRKSEMFL</sequence>
<keyword evidence="2" id="KW-1185">Reference proteome</keyword>
<organism evidence="1 2">
    <name type="scientific">Naganishia cerealis</name>
    <dbReference type="NCBI Taxonomy" id="610337"/>
    <lineage>
        <taxon>Eukaryota</taxon>
        <taxon>Fungi</taxon>
        <taxon>Dikarya</taxon>
        <taxon>Basidiomycota</taxon>
        <taxon>Agaricomycotina</taxon>
        <taxon>Tremellomycetes</taxon>
        <taxon>Filobasidiales</taxon>
        <taxon>Filobasidiaceae</taxon>
        <taxon>Naganishia</taxon>
    </lineage>
</organism>
<accession>A0ACC2VI45</accession>
<evidence type="ECO:0000313" key="1">
    <source>
        <dbReference type="EMBL" id="KAJ9098962.1"/>
    </source>
</evidence>
<dbReference type="EMBL" id="JASBWR010000072">
    <property type="protein sequence ID" value="KAJ9098962.1"/>
    <property type="molecule type" value="Genomic_DNA"/>
</dbReference>
<protein>
    <submittedName>
        <fullName evidence="1">Uncharacterized protein</fullName>
    </submittedName>
</protein>
<comment type="caution">
    <text evidence="1">The sequence shown here is derived from an EMBL/GenBank/DDBJ whole genome shotgun (WGS) entry which is preliminary data.</text>
</comment>
<evidence type="ECO:0000313" key="2">
    <source>
        <dbReference type="Proteomes" id="UP001241377"/>
    </source>
</evidence>
<reference evidence="1" key="1">
    <citation type="submission" date="2023-04" db="EMBL/GenBank/DDBJ databases">
        <title>Draft Genome sequencing of Naganishia species isolated from polar environments using Oxford Nanopore Technology.</title>
        <authorList>
            <person name="Leo P."/>
            <person name="Venkateswaran K."/>
        </authorList>
    </citation>
    <scope>NUCLEOTIDE SEQUENCE</scope>
    <source>
        <strain evidence="1">MNA-CCFEE 5261</strain>
    </source>
</reference>
<dbReference type="Proteomes" id="UP001241377">
    <property type="component" value="Unassembled WGS sequence"/>
</dbReference>